<proteinExistence type="predicted"/>
<protein>
    <submittedName>
        <fullName evidence="2">Uncharacterized protein</fullName>
    </submittedName>
</protein>
<evidence type="ECO:0000313" key="2">
    <source>
        <dbReference type="EMBL" id="OHX49016.1"/>
    </source>
</evidence>
<keyword evidence="1" id="KW-0472">Membrane</keyword>
<name>A0ABX3CU54_9BACI</name>
<keyword evidence="1" id="KW-1133">Transmembrane helix</keyword>
<keyword evidence="3" id="KW-1185">Reference proteome</keyword>
<dbReference type="EMBL" id="MBRJ01000016">
    <property type="protein sequence ID" value="OHX49016.1"/>
    <property type="molecule type" value="Genomic_DNA"/>
</dbReference>
<dbReference type="Proteomes" id="UP000180194">
    <property type="component" value="Unassembled WGS sequence"/>
</dbReference>
<feature type="transmembrane region" description="Helical" evidence="1">
    <location>
        <begin position="6"/>
        <end position="29"/>
    </location>
</feature>
<organism evidence="2 3">
    <name type="scientific">Cytobacillus oceanisediminis</name>
    <dbReference type="NCBI Taxonomy" id="665099"/>
    <lineage>
        <taxon>Bacteria</taxon>
        <taxon>Bacillati</taxon>
        <taxon>Bacillota</taxon>
        <taxon>Bacilli</taxon>
        <taxon>Bacillales</taxon>
        <taxon>Bacillaceae</taxon>
        <taxon>Cytobacillus</taxon>
    </lineage>
</organism>
<accession>A0ABX3CU54</accession>
<sequence>MHWRKYFIHFYSSPFNIYSFVISLSPMVIEELKKFLIHWKKEMRMRDLWIEHEHEFVFCNENGKHYYPTTPTTW</sequence>
<keyword evidence="1" id="KW-0812">Transmembrane</keyword>
<evidence type="ECO:0000256" key="1">
    <source>
        <dbReference type="SAM" id="Phobius"/>
    </source>
</evidence>
<gene>
    <name evidence="2" type="ORF">BBV17_14455</name>
</gene>
<reference evidence="2 3" key="1">
    <citation type="submission" date="2016-07" db="EMBL/GenBank/DDBJ databases">
        <title>Bacillus oceanisediminis whole genome.</title>
        <authorList>
            <person name="Pal Y."/>
            <person name="Verma A."/>
            <person name="Mual P."/>
            <person name="Srinivasan K."/>
        </authorList>
    </citation>
    <scope>NUCLEOTIDE SEQUENCE [LARGE SCALE GENOMIC DNA]</scope>
    <source>
        <strain evidence="2 3">Bhandara28</strain>
    </source>
</reference>
<comment type="caution">
    <text evidence="2">The sequence shown here is derived from an EMBL/GenBank/DDBJ whole genome shotgun (WGS) entry which is preliminary data.</text>
</comment>
<evidence type="ECO:0000313" key="3">
    <source>
        <dbReference type="Proteomes" id="UP000180194"/>
    </source>
</evidence>